<evidence type="ECO:0000313" key="3">
    <source>
        <dbReference type="Proteomes" id="UP000446348"/>
    </source>
</evidence>
<protein>
    <submittedName>
        <fullName evidence="2">ROK family protein</fullName>
    </submittedName>
</protein>
<comment type="similarity">
    <text evidence="1">Belongs to the ROK (NagC/XylR) family.</text>
</comment>
<dbReference type="Gene3D" id="3.30.420.40">
    <property type="match status" value="2"/>
</dbReference>
<dbReference type="SUPFAM" id="SSF53067">
    <property type="entry name" value="Actin-like ATPase domain"/>
    <property type="match status" value="1"/>
</dbReference>
<name>A0A845RF83_9FIRM</name>
<dbReference type="PANTHER" id="PTHR18964:SF165">
    <property type="entry name" value="BETA-GLUCOSIDE KINASE"/>
    <property type="match status" value="1"/>
</dbReference>
<dbReference type="OrthoDB" id="9810372at2"/>
<evidence type="ECO:0000256" key="1">
    <source>
        <dbReference type="ARBA" id="ARBA00006479"/>
    </source>
</evidence>
<comment type="caution">
    <text evidence="2">The sequence shown here is derived from an EMBL/GenBank/DDBJ whole genome shotgun (WGS) entry which is preliminary data.</text>
</comment>
<gene>
    <name evidence="2" type="ORF">D3Z39_05405</name>
</gene>
<organism evidence="2 3">
    <name type="scientific">Anaerotruncus colihominis</name>
    <dbReference type="NCBI Taxonomy" id="169435"/>
    <lineage>
        <taxon>Bacteria</taxon>
        <taxon>Bacillati</taxon>
        <taxon>Bacillota</taxon>
        <taxon>Clostridia</taxon>
        <taxon>Eubacteriales</taxon>
        <taxon>Oscillospiraceae</taxon>
        <taxon>Anaerotruncus</taxon>
    </lineage>
</organism>
<evidence type="ECO:0000313" key="2">
    <source>
        <dbReference type="EMBL" id="NBI78313.1"/>
    </source>
</evidence>
<dbReference type="RefSeq" id="WP_160209171.1">
    <property type="nucleotide sequence ID" value="NZ_JBCLRJ010000005.1"/>
</dbReference>
<dbReference type="EMBL" id="QXWZ01000006">
    <property type="protein sequence ID" value="NBI78313.1"/>
    <property type="molecule type" value="Genomic_DNA"/>
</dbReference>
<accession>A0A845RF83</accession>
<reference evidence="2 3" key="1">
    <citation type="submission" date="2018-08" db="EMBL/GenBank/DDBJ databases">
        <title>Murine metabolic-syndrome-specific gut microbial biobank.</title>
        <authorList>
            <person name="Liu C."/>
        </authorList>
    </citation>
    <scope>NUCLEOTIDE SEQUENCE [LARGE SCALE GENOMIC DNA]</scope>
    <source>
        <strain evidence="2 3">X69</strain>
    </source>
</reference>
<dbReference type="InterPro" id="IPR043129">
    <property type="entry name" value="ATPase_NBD"/>
</dbReference>
<dbReference type="PANTHER" id="PTHR18964">
    <property type="entry name" value="ROK (REPRESSOR, ORF, KINASE) FAMILY"/>
    <property type="match status" value="1"/>
</dbReference>
<proteinExistence type="inferred from homology"/>
<dbReference type="Pfam" id="PF00480">
    <property type="entry name" value="ROK"/>
    <property type="match status" value="1"/>
</dbReference>
<dbReference type="AlphaFoldDB" id="A0A845RF83"/>
<dbReference type="Proteomes" id="UP000446348">
    <property type="component" value="Unassembled WGS sequence"/>
</dbReference>
<dbReference type="InterPro" id="IPR000600">
    <property type="entry name" value="ROK"/>
</dbReference>
<sequence length="293" mass="30523">MSGRRIAVLDIGGTKIKGCVFVDGKPGQKGETDSEAKQGALHLLEQASALLESFLPFDAVGISTAGQVDPNNGTIRYANDNVPGYTGTDVKGFFEGRFDVPAAVINDVYAAALGEGRNGAAQGERDYLCLTYGTGIGGGVVLDGKLYYGAGASAGVMLGGIVLHPELFDPADPFAGTYERCASTTALRAAMEQVVPGLTGRGIFQRLEEPVVKAAVDAWLDQVAAGLCALIHAYNVPCVVLGGGVMEQPYAIEGTARRVYERLIPGFRGVKVVGAKLGNMAGLYGAYSLAERL</sequence>